<gene>
    <name evidence="1" type="ORF">JJB09_26135</name>
</gene>
<dbReference type="Gene3D" id="2.30.110.10">
    <property type="entry name" value="Electron Transport, Fmn-binding Protein, Chain A"/>
    <property type="match status" value="1"/>
</dbReference>
<dbReference type="InterPro" id="IPR012349">
    <property type="entry name" value="Split_barrel_FMN-bd"/>
</dbReference>
<dbReference type="InterPro" id="IPR024747">
    <property type="entry name" value="Pyridox_Oxase-rel"/>
</dbReference>
<dbReference type="EMBL" id="JAEQNC010000026">
    <property type="protein sequence ID" value="MBL0375491.1"/>
    <property type="molecule type" value="Genomic_DNA"/>
</dbReference>
<dbReference type="SUPFAM" id="SSF50475">
    <property type="entry name" value="FMN-binding split barrel"/>
    <property type="match status" value="1"/>
</dbReference>
<proteinExistence type="predicted"/>
<keyword evidence="2" id="KW-1185">Reference proteome</keyword>
<evidence type="ECO:0000313" key="1">
    <source>
        <dbReference type="EMBL" id="MBL0375491.1"/>
    </source>
</evidence>
<dbReference type="Proteomes" id="UP000633219">
    <property type="component" value="Unassembled WGS sequence"/>
</dbReference>
<name>A0A936YUL1_9HYPH</name>
<dbReference type="RefSeq" id="WP_201664035.1">
    <property type="nucleotide sequence ID" value="NZ_JAEQNC010000026.1"/>
</dbReference>
<sequence length="145" mass="17210">MLIREMPTRECRALIARERLARLGCSRDNQPYIVPIYYIFAESQFFSFSMAGQKIDYMRTNPNVCLEIERFHQNRRWKSVIISGTFTELTQKAERQQAWEILKVYNDWWEQGGFEAISNTEHMQQAPIYFTISINEMTGREATPQ</sequence>
<accession>A0A936YUL1</accession>
<organism evidence="1 2">
    <name type="scientific">Rhizobium setariae</name>
    <dbReference type="NCBI Taxonomy" id="2801340"/>
    <lineage>
        <taxon>Bacteria</taxon>
        <taxon>Pseudomonadati</taxon>
        <taxon>Pseudomonadota</taxon>
        <taxon>Alphaproteobacteria</taxon>
        <taxon>Hyphomicrobiales</taxon>
        <taxon>Rhizobiaceae</taxon>
        <taxon>Rhizobium/Agrobacterium group</taxon>
        <taxon>Rhizobium</taxon>
    </lineage>
</organism>
<protein>
    <submittedName>
        <fullName evidence="1">Pyridoxamine 5'-phosphate oxidase family protein</fullName>
    </submittedName>
</protein>
<dbReference type="Pfam" id="PF12900">
    <property type="entry name" value="Pyridox_ox_2"/>
    <property type="match status" value="1"/>
</dbReference>
<dbReference type="AlphaFoldDB" id="A0A936YUL1"/>
<evidence type="ECO:0000313" key="2">
    <source>
        <dbReference type="Proteomes" id="UP000633219"/>
    </source>
</evidence>
<comment type="caution">
    <text evidence="1">The sequence shown here is derived from an EMBL/GenBank/DDBJ whole genome shotgun (WGS) entry which is preliminary data.</text>
</comment>
<reference evidence="1" key="1">
    <citation type="submission" date="2021-01" db="EMBL/GenBank/DDBJ databases">
        <title>Rhizobium sp. strain KVB221 16S ribosomal RNA gene Genome sequencing and assembly.</title>
        <authorList>
            <person name="Kang M."/>
        </authorList>
    </citation>
    <scope>NUCLEOTIDE SEQUENCE</scope>
    <source>
        <strain evidence="1">KVB221</strain>
    </source>
</reference>